<organism evidence="2 3">
    <name type="scientific">Phytophthora aleatoria</name>
    <dbReference type="NCBI Taxonomy" id="2496075"/>
    <lineage>
        <taxon>Eukaryota</taxon>
        <taxon>Sar</taxon>
        <taxon>Stramenopiles</taxon>
        <taxon>Oomycota</taxon>
        <taxon>Peronosporomycetes</taxon>
        <taxon>Peronosporales</taxon>
        <taxon>Peronosporaceae</taxon>
        <taxon>Phytophthora</taxon>
    </lineage>
</organism>
<feature type="non-terminal residue" evidence="2">
    <location>
        <position position="1"/>
    </location>
</feature>
<dbReference type="AlphaFoldDB" id="A0A8J5I0I3"/>
<reference evidence="2" key="1">
    <citation type="submission" date="2021-01" db="EMBL/GenBank/DDBJ databases">
        <title>Phytophthora aleatoria, a newly-described species from Pinus radiata is distinct from Phytophthora cactorum isolates based on comparative genomics.</title>
        <authorList>
            <person name="Mcdougal R."/>
            <person name="Panda P."/>
            <person name="Williams N."/>
            <person name="Studholme D.J."/>
        </authorList>
    </citation>
    <scope>NUCLEOTIDE SEQUENCE</scope>
    <source>
        <strain evidence="2">NZFS 4037</strain>
    </source>
</reference>
<name>A0A8J5I0I3_9STRA</name>
<feature type="region of interest" description="Disordered" evidence="1">
    <location>
        <begin position="87"/>
        <end position="121"/>
    </location>
</feature>
<sequence>RFKSSLLAQQEFASDTNVLGLASEVVEVSSGDEGPPSFDAPSGDEYEEKTSEMILDPPASSSQASGSTLSLAPGLGLAALPINEASLIAGGGQGSRPSSVQASVEVSQASGRLQGPARWDD</sequence>
<dbReference type="Proteomes" id="UP000709295">
    <property type="component" value="Unassembled WGS sequence"/>
</dbReference>
<accession>A0A8J5I0I3</accession>
<evidence type="ECO:0000313" key="3">
    <source>
        <dbReference type="Proteomes" id="UP000709295"/>
    </source>
</evidence>
<comment type="caution">
    <text evidence="2">The sequence shown here is derived from an EMBL/GenBank/DDBJ whole genome shotgun (WGS) entry which is preliminary data.</text>
</comment>
<feature type="compositionally biased region" description="Low complexity" evidence="1">
    <location>
        <begin position="59"/>
        <end position="70"/>
    </location>
</feature>
<protein>
    <submittedName>
        <fullName evidence="2">Uncharacterized protein</fullName>
    </submittedName>
</protein>
<proteinExistence type="predicted"/>
<evidence type="ECO:0000256" key="1">
    <source>
        <dbReference type="SAM" id="MobiDB-lite"/>
    </source>
</evidence>
<keyword evidence="3" id="KW-1185">Reference proteome</keyword>
<dbReference type="EMBL" id="JAENGY010002780">
    <property type="protein sequence ID" value="KAG6943256.1"/>
    <property type="molecule type" value="Genomic_DNA"/>
</dbReference>
<evidence type="ECO:0000313" key="2">
    <source>
        <dbReference type="EMBL" id="KAG6943256.1"/>
    </source>
</evidence>
<gene>
    <name evidence="2" type="ORF">JG688_00017694</name>
</gene>
<feature type="compositionally biased region" description="Low complexity" evidence="1">
    <location>
        <begin position="98"/>
        <end position="110"/>
    </location>
</feature>
<feature type="region of interest" description="Disordered" evidence="1">
    <location>
        <begin position="27"/>
        <end position="70"/>
    </location>
</feature>